<feature type="transmembrane region" description="Helical" evidence="1">
    <location>
        <begin position="34"/>
        <end position="51"/>
    </location>
</feature>
<keyword evidence="1" id="KW-1133">Transmembrane helix</keyword>
<feature type="transmembrane region" description="Helical" evidence="1">
    <location>
        <begin position="6"/>
        <end position="22"/>
    </location>
</feature>
<dbReference type="Gene3D" id="3.30.1150.10">
    <property type="match status" value="1"/>
</dbReference>
<keyword evidence="1" id="KW-0812">Transmembrane</keyword>
<evidence type="ECO:0000313" key="4">
    <source>
        <dbReference type="Proteomes" id="UP000831068"/>
    </source>
</evidence>
<gene>
    <name evidence="3" type="ORF">MTP08_13890</name>
</gene>
<dbReference type="CDD" id="cd07341">
    <property type="entry name" value="M56_BlaR1_MecR1_like"/>
    <property type="match status" value="1"/>
</dbReference>
<dbReference type="SUPFAM" id="SSF74653">
    <property type="entry name" value="TolA/TonB C-terminal domain"/>
    <property type="match status" value="1"/>
</dbReference>
<evidence type="ECO:0000256" key="1">
    <source>
        <dbReference type="SAM" id="Phobius"/>
    </source>
</evidence>
<keyword evidence="1" id="KW-0472">Membrane</keyword>
<evidence type="ECO:0000313" key="3">
    <source>
        <dbReference type="EMBL" id="UOE38125.1"/>
    </source>
</evidence>
<feature type="transmembrane region" description="Helical" evidence="1">
    <location>
        <begin position="86"/>
        <end position="110"/>
    </location>
</feature>
<dbReference type="InterPro" id="IPR008756">
    <property type="entry name" value="Peptidase_M56"/>
</dbReference>
<keyword evidence="4" id="KW-1185">Reference proteome</keyword>
<accession>A0ABY4BNE8</accession>
<protein>
    <submittedName>
        <fullName evidence="3">M56 family metallopeptidase</fullName>
    </submittedName>
</protein>
<reference evidence="3 4" key="1">
    <citation type="submission" date="2022-03" db="EMBL/GenBank/DDBJ databases">
        <title>Chryseobacterium sp. isolated from the Andong Sikhe.</title>
        <authorList>
            <person name="Won M."/>
            <person name="Kim S.-J."/>
            <person name="Kwon S.-W."/>
        </authorList>
    </citation>
    <scope>NUCLEOTIDE SEQUENCE [LARGE SCALE GENOMIC DNA]</scope>
    <source>
        <strain evidence="3 4">ADR-1</strain>
    </source>
</reference>
<proteinExistence type="predicted"/>
<dbReference type="InterPro" id="IPR051045">
    <property type="entry name" value="TonB-dependent_transducer"/>
</dbReference>
<sequence>METILLKIILCSGVFLGLYYLFLAKEKTLVFNRFYLLFSLLFSVAIPFLSIKKETTEVPNSVLVFQQQMPEHNITKIPAEQGGFNYSYIIGSVYSVIMLVLVLKLFLSIIKIKKLRGRKIIYKNRETVLLYQDLAPFSFWNTIYLSEKYFRNNEIENNIFLHEEIHIQQKHSLDVIVSEFVKAILWFNPFVYLYHKAIVNNHEFIADEEVLHKNNNVKQYQELILSEILKQQNLSLIHQFNFNNTKKRFIMMTKKNSKFSNAKKMMMIPFFVISGYAFSEKVYNVTIDNKASEIKFSKKATVNNNIEEKATTNVEALPKSAKQDTIPVKRNIEAKNNLSNSENKNVQDVAYGEAADLTPAEYPGGSAKLRNLISGYFNISEIKEDVGILKTVIYFTVDDQGKVNNYNVKGENASFNNEALRVAKLACENVTWKPALLNGKPVGFQYKMPITIAFAEEKKQK</sequence>
<organism evidence="3 4">
    <name type="scientific">Chryseobacterium oryzae</name>
    <dbReference type="NCBI Taxonomy" id="2929799"/>
    <lineage>
        <taxon>Bacteria</taxon>
        <taxon>Pseudomonadati</taxon>
        <taxon>Bacteroidota</taxon>
        <taxon>Flavobacteriia</taxon>
        <taxon>Flavobacteriales</taxon>
        <taxon>Weeksellaceae</taxon>
        <taxon>Chryseobacterium group</taxon>
        <taxon>Chryseobacterium</taxon>
    </lineage>
</organism>
<dbReference type="Proteomes" id="UP000831068">
    <property type="component" value="Chromosome"/>
</dbReference>
<feature type="domain" description="Peptidase M56" evidence="2">
    <location>
        <begin position="139"/>
        <end position="251"/>
    </location>
</feature>
<dbReference type="RefSeq" id="WP_243576450.1">
    <property type="nucleotide sequence ID" value="NZ_CP094529.1"/>
</dbReference>
<dbReference type="EMBL" id="CP094529">
    <property type="protein sequence ID" value="UOE38125.1"/>
    <property type="molecule type" value="Genomic_DNA"/>
</dbReference>
<evidence type="ECO:0000259" key="2">
    <source>
        <dbReference type="Pfam" id="PF05569"/>
    </source>
</evidence>
<name>A0ABY4BNE8_9FLAO</name>
<dbReference type="PANTHER" id="PTHR33446">
    <property type="entry name" value="PROTEIN TONB-RELATED"/>
    <property type="match status" value="1"/>
</dbReference>
<dbReference type="Pfam" id="PF05569">
    <property type="entry name" value="Peptidase_M56"/>
    <property type="match status" value="1"/>
</dbReference>
<dbReference type="PANTHER" id="PTHR33446:SF2">
    <property type="entry name" value="PROTEIN TONB"/>
    <property type="match status" value="1"/>
</dbReference>